<name>A0ABR3MRH7_9TELE</name>
<comment type="caution">
    <text evidence="2">The sequence shown here is derived from an EMBL/GenBank/DDBJ whole genome shotgun (WGS) entry which is preliminary data.</text>
</comment>
<evidence type="ECO:0000313" key="3">
    <source>
        <dbReference type="Proteomes" id="UP001558613"/>
    </source>
</evidence>
<organism evidence="2 3">
    <name type="scientific">Cirrhinus molitorella</name>
    <name type="common">mud carp</name>
    <dbReference type="NCBI Taxonomy" id="172907"/>
    <lineage>
        <taxon>Eukaryota</taxon>
        <taxon>Metazoa</taxon>
        <taxon>Chordata</taxon>
        <taxon>Craniata</taxon>
        <taxon>Vertebrata</taxon>
        <taxon>Euteleostomi</taxon>
        <taxon>Actinopterygii</taxon>
        <taxon>Neopterygii</taxon>
        <taxon>Teleostei</taxon>
        <taxon>Ostariophysi</taxon>
        <taxon>Cypriniformes</taxon>
        <taxon>Cyprinidae</taxon>
        <taxon>Labeoninae</taxon>
        <taxon>Labeonini</taxon>
        <taxon>Cirrhinus</taxon>
    </lineage>
</organism>
<feature type="compositionally biased region" description="Basic and acidic residues" evidence="1">
    <location>
        <begin position="58"/>
        <end position="82"/>
    </location>
</feature>
<feature type="region of interest" description="Disordered" evidence="1">
    <location>
        <begin position="47"/>
        <end position="89"/>
    </location>
</feature>
<gene>
    <name evidence="2" type="ORF">QQF64_002917</name>
</gene>
<dbReference type="EMBL" id="JAYMGO010000010">
    <property type="protein sequence ID" value="KAL1267242.1"/>
    <property type="molecule type" value="Genomic_DNA"/>
</dbReference>
<evidence type="ECO:0000256" key="1">
    <source>
        <dbReference type="SAM" id="MobiDB-lite"/>
    </source>
</evidence>
<protein>
    <submittedName>
        <fullName evidence="2">Uncharacterized protein</fullName>
    </submittedName>
</protein>
<proteinExistence type="predicted"/>
<sequence length="89" mass="9936">MARARARSANPRAALAHALNSPRGALPLVDATRESVIDLSLDHYRAPRPRAKSGHQSFEGREKKEVRNKMEAERERFHDDCPSHGQVPG</sequence>
<dbReference type="Proteomes" id="UP001558613">
    <property type="component" value="Unassembled WGS sequence"/>
</dbReference>
<keyword evidence="3" id="KW-1185">Reference proteome</keyword>
<reference evidence="2 3" key="1">
    <citation type="submission" date="2023-09" db="EMBL/GenBank/DDBJ databases">
        <authorList>
            <person name="Wang M."/>
        </authorList>
    </citation>
    <scope>NUCLEOTIDE SEQUENCE [LARGE SCALE GENOMIC DNA]</scope>
    <source>
        <strain evidence="2">GT-2023</strain>
        <tissue evidence="2">Liver</tissue>
    </source>
</reference>
<evidence type="ECO:0000313" key="2">
    <source>
        <dbReference type="EMBL" id="KAL1267242.1"/>
    </source>
</evidence>
<accession>A0ABR3MRH7</accession>